<gene>
    <name evidence="1" type="ORF">HK44_020480</name>
</gene>
<dbReference type="AlphaFoldDB" id="A0A010RU10"/>
<dbReference type="EMBL" id="AFOY02000004">
    <property type="protein sequence ID" value="EXF95776.1"/>
    <property type="molecule type" value="Genomic_DNA"/>
</dbReference>
<dbReference type="HOGENOM" id="CLU_2754737_0_0_6"/>
<proteinExistence type="predicted"/>
<name>A0A010RU10_PSEFL</name>
<sequence length="72" mass="7820">MPEFDCEFSSLPAGAQQEIRELAHQLGWSLDLATEEYLLAASSIAAAGRVVQNSRKAPVLELVGHKRALDRG</sequence>
<protein>
    <submittedName>
        <fullName evidence="1">Uncharacterized protein</fullName>
    </submittedName>
</protein>
<evidence type="ECO:0000313" key="2">
    <source>
        <dbReference type="Proteomes" id="UP000022611"/>
    </source>
</evidence>
<organism evidence="1 2">
    <name type="scientific">Pseudomonas fluorescens HK44</name>
    <dbReference type="NCBI Taxonomy" id="1042209"/>
    <lineage>
        <taxon>Bacteria</taxon>
        <taxon>Pseudomonadati</taxon>
        <taxon>Pseudomonadota</taxon>
        <taxon>Gammaproteobacteria</taxon>
        <taxon>Pseudomonadales</taxon>
        <taxon>Pseudomonadaceae</taxon>
        <taxon>Pseudomonas</taxon>
    </lineage>
</organism>
<comment type="caution">
    <text evidence="1">The sequence shown here is derived from an EMBL/GenBank/DDBJ whole genome shotgun (WGS) entry which is preliminary data.</text>
</comment>
<dbReference type="Proteomes" id="UP000022611">
    <property type="component" value="Unassembled WGS sequence"/>
</dbReference>
<dbReference type="PATRIC" id="fig|1042209.11.peg.620"/>
<reference evidence="1 2" key="1">
    <citation type="journal article" date="2011" name="J. Bacteriol.">
        <title>Draft genome sequence of the polycyclic aromatic hydrocarbon-degrading, genetically engineered bioluminescent bioreporter Pseudomonas fluorescens HK44.</title>
        <authorList>
            <person name="Chauhan A."/>
            <person name="Layton A.C."/>
            <person name="Williams D.E."/>
            <person name="Smartt A.E."/>
            <person name="Ripp S."/>
            <person name="Karpinets T.V."/>
            <person name="Brown S.D."/>
            <person name="Sayler G.S."/>
        </authorList>
    </citation>
    <scope>NUCLEOTIDE SEQUENCE [LARGE SCALE GENOMIC DNA]</scope>
    <source>
        <strain evidence="1 2">HK44</strain>
    </source>
</reference>
<accession>A0A010RU10</accession>
<evidence type="ECO:0000313" key="1">
    <source>
        <dbReference type="EMBL" id="EXF95776.1"/>
    </source>
</evidence>